<dbReference type="PANTHER" id="PTHR45641:SF19">
    <property type="entry name" value="NEPHROCYSTIN-3"/>
    <property type="match status" value="1"/>
</dbReference>
<reference evidence="4 5" key="1">
    <citation type="journal article" date="2021" name="Sci. Rep.">
        <title>The genome of the diatom Chaetoceros tenuissimus carries an ancient integrated fragment of an extant virus.</title>
        <authorList>
            <person name="Hongo Y."/>
            <person name="Kimura K."/>
            <person name="Takaki Y."/>
            <person name="Yoshida Y."/>
            <person name="Baba S."/>
            <person name="Kobayashi G."/>
            <person name="Nagasaki K."/>
            <person name="Hano T."/>
            <person name="Tomaru Y."/>
        </authorList>
    </citation>
    <scope>NUCLEOTIDE SEQUENCE [LARGE SCALE GENOMIC DNA]</scope>
    <source>
        <strain evidence="4 5">NIES-3715</strain>
    </source>
</reference>
<dbReference type="Proteomes" id="UP001054902">
    <property type="component" value="Unassembled WGS sequence"/>
</dbReference>
<dbReference type="Pfam" id="PF13374">
    <property type="entry name" value="TPR_10"/>
    <property type="match status" value="1"/>
</dbReference>
<proteinExistence type="predicted"/>
<dbReference type="PROSITE" id="PS50293">
    <property type="entry name" value="TPR_REGION"/>
    <property type="match status" value="2"/>
</dbReference>
<dbReference type="InterPro" id="IPR019734">
    <property type="entry name" value="TPR_rpt"/>
</dbReference>
<feature type="repeat" description="TPR" evidence="3">
    <location>
        <begin position="473"/>
        <end position="506"/>
    </location>
</feature>
<organism evidence="4 5">
    <name type="scientific">Chaetoceros tenuissimus</name>
    <dbReference type="NCBI Taxonomy" id="426638"/>
    <lineage>
        <taxon>Eukaryota</taxon>
        <taxon>Sar</taxon>
        <taxon>Stramenopiles</taxon>
        <taxon>Ochrophyta</taxon>
        <taxon>Bacillariophyta</taxon>
        <taxon>Coscinodiscophyceae</taxon>
        <taxon>Chaetocerotophycidae</taxon>
        <taxon>Chaetocerotales</taxon>
        <taxon>Chaetocerotaceae</taxon>
        <taxon>Chaetoceros</taxon>
    </lineage>
</organism>
<feature type="repeat" description="TPR" evidence="3">
    <location>
        <begin position="599"/>
        <end position="632"/>
    </location>
</feature>
<dbReference type="Gene3D" id="1.25.40.10">
    <property type="entry name" value="Tetratricopeptide repeat domain"/>
    <property type="match status" value="4"/>
</dbReference>
<sequence length="971" mass="111828">MNSSRYGTTKSLRHPQHHLRLGHVHRLNTSAVMGFINCCFKKPMEQNVTNKAAADDDTYQQYEYEDQESITEVDEIQPIEDEIHSHKIGSRQEMEDFITSCLSSNKDRKESTKVKEPLNETSFLNQALDAFKFRSEATKEERKEASEALGVSVDYLNTIWKQEIKSLFTKEQIDTFRMKFNEDIENEANMYHICDPLIKEKSRSIICPRDEQEGAAFVDSLDGIHVGQANLMISYAWGNNAGEISDILMNYCMENRLDPKRTFVWICCLCNNQHRFDTDSAMTFDELEMIFGEKVKSIGSVVALLSPWDSPLNIKRIWCVFEIHQAYKRDDSILHFGLPKEEESRMFEALKSGKVEKLYDVMSNIDINNAEASIEQDKDNIMCLVNQEGGTGHLNYEVRAILRRWVHKKIDEIVKREEMLSANVDTDLDLASLFDSVGSLFWQEGDSTSALLYIQKSSDIRMKVLEPNDYRLAESYNNLALVYQMKGDYEKGLLYNSKARKIREEKFDSKPLPLAQSFQNIGNCYECKGEYKKALNFHRKCVVIRENNLDKRHPLVATSYHNIGKCYQQIGEYELSLEYFEKGKDIRRIALGESHPVLASSILSIGNIYYIKNELDLARTNYNQCLQIQKESLGLKHPALASTYNSLGQTFKKQGNSKSAFMNFSNALEIADESLGKNHPLYAMICLNLGQLCKDSNDDEDALLFFQKSQMIQEETLGNHPDLAKTYHEMASIYRKVGDCQKALAYHKKALEIRKETLHKNHPELAQSYNNLGRCYLSKGMYDVALNHFVKALEIYETNTDTGRELLTNVYLNMGLTLNIKGKYDESIDYYKKALTLQQLQFGEKDMTCSSTCKSLSICYRDIGEYDLAMKYASKVEEIYKENLDEEHNYVADSYYDKALLYRCGLQDRESAHTYYQKAYNIYESIYGADHEKSKRCMEGIGYCKSLTSFRNSIESNSWTLLFGDSSSSEK</sequence>
<feature type="repeat" description="TPR" evidence="3">
    <location>
        <begin position="808"/>
        <end position="841"/>
    </location>
</feature>
<feature type="repeat" description="TPR" evidence="3">
    <location>
        <begin position="515"/>
        <end position="548"/>
    </location>
</feature>
<evidence type="ECO:0000256" key="2">
    <source>
        <dbReference type="ARBA" id="ARBA00022803"/>
    </source>
</evidence>
<accession>A0AAD3CVF0</accession>
<evidence type="ECO:0000313" key="5">
    <source>
        <dbReference type="Proteomes" id="UP001054902"/>
    </source>
</evidence>
<name>A0AAD3CVF0_9STRA</name>
<dbReference type="SUPFAM" id="SSF48452">
    <property type="entry name" value="TPR-like"/>
    <property type="match status" value="1"/>
</dbReference>
<gene>
    <name evidence="4" type="ORF">CTEN210_09169</name>
</gene>
<evidence type="ECO:0000256" key="3">
    <source>
        <dbReference type="PROSITE-ProRule" id="PRU00339"/>
    </source>
</evidence>
<dbReference type="PANTHER" id="PTHR45641">
    <property type="entry name" value="TETRATRICOPEPTIDE REPEAT PROTEIN (AFU_ORTHOLOGUE AFUA_6G03870)"/>
    <property type="match status" value="1"/>
</dbReference>
<feature type="repeat" description="TPR" evidence="3">
    <location>
        <begin position="557"/>
        <end position="590"/>
    </location>
</feature>
<keyword evidence="2 3" id="KW-0802">TPR repeat</keyword>
<keyword evidence="1" id="KW-0677">Repeat</keyword>
<comment type="caution">
    <text evidence="4">The sequence shown here is derived from an EMBL/GenBank/DDBJ whole genome shotgun (WGS) entry which is preliminary data.</text>
</comment>
<evidence type="ECO:0000256" key="1">
    <source>
        <dbReference type="ARBA" id="ARBA00022737"/>
    </source>
</evidence>
<dbReference type="InterPro" id="IPR011990">
    <property type="entry name" value="TPR-like_helical_dom_sf"/>
</dbReference>
<evidence type="ECO:0000313" key="4">
    <source>
        <dbReference type="EMBL" id="GFH52693.1"/>
    </source>
</evidence>
<feature type="repeat" description="TPR" evidence="3">
    <location>
        <begin position="641"/>
        <end position="674"/>
    </location>
</feature>
<dbReference type="Pfam" id="PF13424">
    <property type="entry name" value="TPR_12"/>
    <property type="match status" value="5"/>
</dbReference>
<dbReference type="SUPFAM" id="SSF81901">
    <property type="entry name" value="HCP-like"/>
    <property type="match status" value="1"/>
</dbReference>
<feature type="repeat" description="TPR" evidence="3">
    <location>
        <begin position="724"/>
        <end position="757"/>
    </location>
</feature>
<feature type="repeat" description="TPR" evidence="3">
    <location>
        <begin position="766"/>
        <end position="799"/>
    </location>
</feature>
<dbReference type="SMART" id="SM00028">
    <property type="entry name" value="TPR"/>
    <property type="match status" value="11"/>
</dbReference>
<protein>
    <submittedName>
        <fullName evidence="4">Uncharacterized protein</fullName>
    </submittedName>
</protein>
<dbReference type="PROSITE" id="PS50005">
    <property type="entry name" value="TPR"/>
    <property type="match status" value="8"/>
</dbReference>
<dbReference type="AlphaFoldDB" id="A0AAD3CVF0"/>
<keyword evidence="5" id="KW-1185">Reference proteome</keyword>
<dbReference type="EMBL" id="BLLK01000045">
    <property type="protein sequence ID" value="GFH52693.1"/>
    <property type="molecule type" value="Genomic_DNA"/>
</dbReference>